<dbReference type="AlphaFoldDB" id="A0AAD4XQD6"/>
<keyword evidence="2" id="KW-1185">Reference proteome</keyword>
<evidence type="ECO:0000313" key="1">
    <source>
        <dbReference type="EMBL" id="KAI3932338.1"/>
    </source>
</evidence>
<evidence type="ECO:0000313" key="2">
    <source>
        <dbReference type="Proteomes" id="UP001202328"/>
    </source>
</evidence>
<protein>
    <submittedName>
        <fullName evidence="1">Uncharacterized protein</fullName>
    </submittedName>
</protein>
<sequence>MRTLFLHNNLYFYYDYILKVLQTCIASSHWNSFGNNSLKKLGLLQRVVSNQFSL</sequence>
<comment type="caution">
    <text evidence="1">The sequence shown here is derived from an EMBL/GenBank/DDBJ whole genome shotgun (WGS) entry which is preliminary data.</text>
</comment>
<dbReference type="Proteomes" id="UP001202328">
    <property type="component" value="Unassembled WGS sequence"/>
</dbReference>
<accession>A0AAD4XQD6</accession>
<gene>
    <name evidence="1" type="ORF">MKW98_028711</name>
</gene>
<dbReference type="EMBL" id="JAJJMB010007074">
    <property type="protein sequence ID" value="KAI3932338.1"/>
    <property type="molecule type" value="Genomic_DNA"/>
</dbReference>
<feature type="non-terminal residue" evidence="1">
    <location>
        <position position="54"/>
    </location>
</feature>
<proteinExistence type="predicted"/>
<name>A0AAD4XQD6_9MAGN</name>
<organism evidence="1 2">
    <name type="scientific">Papaver atlanticum</name>
    <dbReference type="NCBI Taxonomy" id="357466"/>
    <lineage>
        <taxon>Eukaryota</taxon>
        <taxon>Viridiplantae</taxon>
        <taxon>Streptophyta</taxon>
        <taxon>Embryophyta</taxon>
        <taxon>Tracheophyta</taxon>
        <taxon>Spermatophyta</taxon>
        <taxon>Magnoliopsida</taxon>
        <taxon>Ranunculales</taxon>
        <taxon>Papaveraceae</taxon>
        <taxon>Papaveroideae</taxon>
        <taxon>Papaver</taxon>
    </lineage>
</organism>
<reference evidence="1" key="1">
    <citation type="submission" date="2022-04" db="EMBL/GenBank/DDBJ databases">
        <title>A functionally conserved STORR gene fusion in Papaver species that diverged 16.8 million years ago.</title>
        <authorList>
            <person name="Catania T."/>
        </authorList>
    </citation>
    <scope>NUCLEOTIDE SEQUENCE</scope>
    <source>
        <strain evidence="1">S-188037</strain>
    </source>
</reference>